<dbReference type="NCBIfam" id="TIGR00093">
    <property type="entry name" value="pseudouridine synthase"/>
    <property type="match status" value="1"/>
</dbReference>
<dbReference type="PANTHER" id="PTHR47683:SF2">
    <property type="entry name" value="RNA-BINDING S4 DOMAIN-CONTAINING PROTEIN"/>
    <property type="match status" value="1"/>
</dbReference>
<dbReference type="Gene3D" id="3.30.70.580">
    <property type="entry name" value="Pseudouridine synthase I, catalytic domain, N-terminal subdomain"/>
    <property type="match status" value="1"/>
</dbReference>
<feature type="domain" description="RNA-binding S4" evidence="6">
    <location>
        <begin position="2"/>
        <end position="64"/>
    </location>
</feature>
<dbReference type="Proteomes" id="UP000029669">
    <property type="component" value="Chromosome"/>
</dbReference>
<dbReference type="GO" id="GO:0120159">
    <property type="term" value="F:rRNA pseudouridine synthase activity"/>
    <property type="evidence" value="ECO:0007669"/>
    <property type="project" value="UniProtKB-ARBA"/>
</dbReference>
<dbReference type="KEGG" id="tki:TKV_c12540"/>
<dbReference type="RefSeq" id="WP_049685182.1">
    <property type="nucleotide sequence ID" value="NZ_CP009170.1"/>
</dbReference>
<dbReference type="FunFam" id="3.30.70.1560:FF:000001">
    <property type="entry name" value="Pseudouridine synthase"/>
    <property type="match status" value="1"/>
</dbReference>
<dbReference type="Pfam" id="PF01479">
    <property type="entry name" value="S4"/>
    <property type="match status" value="1"/>
</dbReference>
<evidence type="ECO:0000256" key="3">
    <source>
        <dbReference type="ARBA" id="ARBA00023235"/>
    </source>
</evidence>
<reference evidence="8" key="1">
    <citation type="journal article" date="2015" name="Genome Announc.">
        <title>Whole-Genome Sequences of 80 Environmental and Clinical Isolates of Burkholderia pseudomallei.</title>
        <authorList>
            <person name="Johnson S.L."/>
            <person name="Baker A.L."/>
            <person name="Chain P.S."/>
            <person name="Currie B.J."/>
            <person name="Daligault H.E."/>
            <person name="Davenport K.W."/>
            <person name="Davis C.B."/>
            <person name="Inglis T.J."/>
            <person name="Kaestli M."/>
            <person name="Koren S."/>
            <person name="Mayo M."/>
            <person name="Merritt A.J."/>
            <person name="Price E.P."/>
            <person name="Sarovich D.S."/>
            <person name="Warner J."/>
            <person name="Rosovitz M.J."/>
        </authorList>
    </citation>
    <scope>NUCLEOTIDE SEQUENCE [LARGE SCALE GENOMIC DNA]</scope>
    <source>
        <strain evidence="8">DSM 2030</strain>
    </source>
</reference>
<dbReference type="PROSITE" id="PS01149">
    <property type="entry name" value="PSI_RSU"/>
    <property type="match status" value="1"/>
</dbReference>
<dbReference type="OrthoDB" id="9807213at2"/>
<evidence type="ECO:0000313" key="7">
    <source>
        <dbReference type="EMBL" id="AIS52425.1"/>
    </source>
</evidence>
<dbReference type="InterPro" id="IPR018496">
    <property type="entry name" value="PsdUridine_synth_RsuA/RluB_CS"/>
</dbReference>
<dbReference type="InterPro" id="IPR002942">
    <property type="entry name" value="S4_RNA-bd"/>
</dbReference>
<sequence length="236" mass="27203">MERLQKYLAECGIASRRKCEEYILQGRVKVNGKVIKELGTKINPDVDIIEFDDKIVKREREKIYIMLNKPTGYITSVKDQFGRPTVLDLVKVKERIYPVGRLDYDTSGLLLLTNDGEIANILMHPRHQIDKTYIAKIKGVPTEEELNKFRNGIFINGYMTSKAEIKILDVKNGTSLVEIKIHEGKNRQVRKMCEAIGHPVISLKRIKIGELSLKGLKTGEWRYLTEKEIEYLKSLK</sequence>
<dbReference type="InterPro" id="IPR036986">
    <property type="entry name" value="S4_RNA-bd_sf"/>
</dbReference>
<keyword evidence="3 5" id="KW-0413">Isomerase</keyword>
<evidence type="ECO:0000256" key="1">
    <source>
        <dbReference type="ARBA" id="ARBA00008348"/>
    </source>
</evidence>
<dbReference type="EC" id="5.4.99.-" evidence="5"/>
<name>A0A097ARI5_THEKI</name>
<dbReference type="eggNOG" id="COG1187">
    <property type="taxonomic scope" value="Bacteria"/>
</dbReference>
<evidence type="ECO:0000256" key="4">
    <source>
        <dbReference type="PROSITE-ProRule" id="PRU00182"/>
    </source>
</evidence>
<dbReference type="GO" id="GO:0003723">
    <property type="term" value="F:RNA binding"/>
    <property type="evidence" value="ECO:0007669"/>
    <property type="project" value="UniProtKB-KW"/>
</dbReference>
<evidence type="ECO:0000256" key="5">
    <source>
        <dbReference type="RuleBase" id="RU003887"/>
    </source>
</evidence>
<proteinExistence type="inferred from homology"/>
<dbReference type="InterPro" id="IPR020094">
    <property type="entry name" value="TruA/RsuA/RluB/E/F_N"/>
</dbReference>
<dbReference type="SUPFAM" id="SSF55174">
    <property type="entry name" value="Alpha-L RNA-binding motif"/>
    <property type="match status" value="1"/>
</dbReference>
<accession>A0A097ARI5</accession>
<dbReference type="Gene3D" id="3.10.290.10">
    <property type="entry name" value="RNA-binding S4 domain"/>
    <property type="match status" value="1"/>
</dbReference>
<organism evidence="7 8">
    <name type="scientific">Thermoanaerobacter kivui</name>
    <name type="common">Acetogenium kivui</name>
    <dbReference type="NCBI Taxonomy" id="2325"/>
    <lineage>
        <taxon>Bacteria</taxon>
        <taxon>Bacillati</taxon>
        <taxon>Bacillota</taxon>
        <taxon>Clostridia</taxon>
        <taxon>Thermoanaerobacterales</taxon>
        <taxon>Thermoanaerobacteraceae</taxon>
        <taxon>Thermoanaerobacter</taxon>
    </lineage>
</organism>
<dbReference type="InterPro" id="IPR020103">
    <property type="entry name" value="PsdUridine_synth_cat_dom_sf"/>
</dbReference>
<evidence type="ECO:0000313" key="8">
    <source>
        <dbReference type="Proteomes" id="UP000029669"/>
    </source>
</evidence>
<dbReference type="GO" id="GO:0000455">
    <property type="term" value="P:enzyme-directed rRNA pseudouridine synthesis"/>
    <property type="evidence" value="ECO:0007669"/>
    <property type="project" value="UniProtKB-ARBA"/>
</dbReference>
<dbReference type="FunFam" id="3.10.290.10:FF:000003">
    <property type="entry name" value="Pseudouridine synthase"/>
    <property type="match status" value="1"/>
</dbReference>
<protein>
    <recommendedName>
        <fullName evidence="5">Pseudouridine synthase</fullName>
        <ecNumber evidence="5">5.4.99.-</ecNumber>
    </recommendedName>
</protein>
<dbReference type="GO" id="GO:0005829">
    <property type="term" value="C:cytosol"/>
    <property type="evidence" value="ECO:0007669"/>
    <property type="project" value="UniProtKB-ARBA"/>
</dbReference>
<dbReference type="CDD" id="cd02870">
    <property type="entry name" value="PseudoU_synth_RsuA_like"/>
    <property type="match status" value="1"/>
</dbReference>
<dbReference type="CDD" id="cd00165">
    <property type="entry name" value="S4"/>
    <property type="match status" value="1"/>
</dbReference>
<evidence type="ECO:0000256" key="2">
    <source>
        <dbReference type="ARBA" id="ARBA00022884"/>
    </source>
</evidence>
<keyword evidence="2 4" id="KW-0694">RNA-binding</keyword>
<dbReference type="EMBL" id="CP009170">
    <property type="protein sequence ID" value="AIS52425.1"/>
    <property type="molecule type" value="Genomic_DNA"/>
</dbReference>
<dbReference type="Pfam" id="PF00849">
    <property type="entry name" value="PseudoU_synth_2"/>
    <property type="match status" value="1"/>
</dbReference>
<evidence type="ECO:0000259" key="6">
    <source>
        <dbReference type="SMART" id="SM00363"/>
    </source>
</evidence>
<dbReference type="InterPro" id="IPR050343">
    <property type="entry name" value="RsuA_PseudoU_synthase"/>
</dbReference>
<keyword evidence="8" id="KW-1185">Reference proteome</keyword>
<dbReference type="AlphaFoldDB" id="A0A097ARI5"/>
<dbReference type="PROSITE" id="PS50889">
    <property type="entry name" value="S4"/>
    <property type="match status" value="1"/>
</dbReference>
<dbReference type="SMART" id="SM00363">
    <property type="entry name" value="S4"/>
    <property type="match status" value="1"/>
</dbReference>
<comment type="similarity">
    <text evidence="1 5">Belongs to the pseudouridine synthase RsuA family.</text>
</comment>
<dbReference type="InterPro" id="IPR006145">
    <property type="entry name" value="PsdUridine_synth_RsuA/RluA"/>
</dbReference>
<dbReference type="InterPro" id="IPR000748">
    <property type="entry name" value="PsdUridine_synth_RsuA/RluB/E/F"/>
</dbReference>
<dbReference type="Gene3D" id="3.30.70.1560">
    <property type="entry name" value="Alpha-L RNA-binding motif"/>
    <property type="match status" value="1"/>
</dbReference>
<dbReference type="STRING" id="2325.TKV_c12540"/>
<dbReference type="InterPro" id="IPR042092">
    <property type="entry name" value="PsdUridine_s_RsuA/RluB/E/F_cat"/>
</dbReference>
<gene>
    <name evidence="7" type="primary">rluB</name>
    <name evidence="7" type="ORF">TKV_c12540</name>
</gene>
<dbReference type="PANTHER" id="PTHR47683">
    <property type="entry name" value="PSEUDOURIDINE SYNTHASE FAMILY PROTEIN-RELATED"/>
    <property type="match status" value="1"/>
</dbReference>
<dbReference type="SUPFAM" id="SSF55120">
    <property type="entry name" value="Pseudouridine synthase"/>
    <property type="match status" value="1"/>
</dbReference>
<dbReference type="HOGENOM" id="CLU_024979_1_2_9"/>